<dbReference type="Proteomes" id="UP000076038">
    <property type="component" value="Chromosome"/>
</dbReference>
<dbReference type="PIRSF" id="PIRSF008502">
    <property type="entry name" value="UCP008502"/>
    <property type="match status" value="1"/>
</dbReference>
<proteinExistence type="predicted"/>
<dbReference type="PANTHER" id="PTHR36439:SF1">
    <property type="entry name" value="DUF1697 DOMAIN-CONTAINING PROTEIN"/>
    <property type="match status" value="1"/>
</dbReference>
<dbReference type="Gene3D" id="3.30.70.1280">
    <property type="entry name" value="SP0830-like domains"/>
    <property type="match status" value="1"/>
</dbReference>
<sequence>MSEWVVLLRGINVGGINIKMVDLRAALASAGFTNVRTILATGNVLLQSPLAAAALKAQVERTLAEAFGYRAWVVVLDVPTLRAIVESYPFDAEREGWHPYVVFGNDDSHLTELSALAVELDPDLERIAEGNSVLYWEVRKGNTTDSTFGKATAKAKYKATTTTRNVRTLVKILA</sequence>
<dbReference type="OrthoDB" id="9806494at2"/>
<dbReference type="AlphaFoldDB" id="A0A143QSE0"/>
<dbReference type="KEGG" id="rhs:A3Q41_04382"/>
<dbReference type="Pfam" id="PF08002">
    <property type="entry name" value="DUF1697"/>
    <property type="match status" value="1"/>
</dbReference>
<dbReference type="RefSeq" id="WP_027497422.1">
    <property type="nucleotide sequence ID" value="NZ_CP015220.1"/>
</dbReference>
<reference evidence="2" key="2">
    <citation type="submission" date="2016-04" db="EMBL/GenBank/DDBJ databases">
        <title>Complete Genome and Plasmid Sequences for Rhodococcus fascians D188 and Draft Sequences for Rhodococcus spp. Isolates PBTS 1 and PBTS 2.</title>
        <authorList>
            <person name="Stamer R."/>
            <person name="Vereecke D."/>
            <person name="Zhang Y."/>
            <person name="Schilkey F."/>
            <person name="Devitt N."/>
            <person name="Randall J."/>
        </authorList>
    </citation>
    <scope>NUCLEOTIDE SEQUENCE [LARGE SCALE GENOMIC DNA]</scope>
    <source>
        <strain evidence="2">PBTS2</strain>
    </source>
</reference>
<dbReference type="Gene3D" id="3.30.70.1260">
    <property type="entry name" value="bacterial protein sp0830 like"/>
    <property type="match status" value="1"/>
</dbReference>
<accession>A0A143QSE0</accession>
<dbReference type="InterPro" id="IPR012545">
    <property type="entry name" value="DUF1697"/>
</dbReference>
<keyword evidence="2" id="KW-1185">Reference proteome</keyword>
<organism evidence="1 2">
    <name type="scientific">Rhodococcoides fascians</name>
    <name type="common">Rhodococcus fascians</name>
    <dbReference type="NCBI Taxonomy" id="1828"/>
    <lineage>
        <taxon>Bacteria</taxon>
        <taxon>Bacillati</taxon>
        <taxon>Actinomycetota</taxon>
        <taxon>Actinomycetes</taxon>
        <taxon>Mycobacteriales</taxon>
        <taxon>Nocardiaceae</taxon>
        <taxon>Rhodococcoides</taxon>
    </lineage>
</organism>
<dbReference type="EMBL" id="CP015220">
    <property type="protein sequence ID" value="AMY25658.1"/>
    <property type="molecule type" value="Genomic_DNA"/>
</dbReference>
<dbReference type="PANTHER" id="PTHR36439">
    <property type="entry name" value="BLL4334 PROTEIN"/>
    <property type="match status" value="1"/>
</dbReference>
<evidence type="ECO:0000313" key="2">
    <source>
        <dbReference type="Proteomes" id="UP000076038"/>
    </source>
</evidence>
<evidence type="ECO:0000313" key="1">
    <source>
        <dbReference type="EMBL" id="AMY25658.1"/>
    </source>
</evidence>
<evidence type="ECO:0008006" key="3">
    <source>
        <dbReference type="Google" id="ProtNLM"/>
    </source>
</evidence>
<gene>
    <name evidence="1" type="ORF">A3Q41_04382</name>
</gene>
<name>A0A143QSE0_RHOFA</name>
<dbReference type="SUPFAM" id="SSF160379">
    <property type="entry name" value="SP0830-like"/>
    <property type="match status" value="1"/>
</dbReference>
<protein>
    <recommendedName>
        <fullName evidence="3">Pyridoxamine 5-phosphate oxidase</fullName>
    </recommendedName>
</protein>
<dbReference type="PATRIC" id="fig|1653479.3.peg.4438"/>
<reference evidence="1 2" key="1">
    <citation type="journal article" date="2016" name="Genome Announc.">
        <title>Complete Genome and Plasmid Sequences for Rhodococcus fascians D188 and Draft Sequences for Rhodococcus Isolates PBTS 1 and PBTS 2.</title>
        <authorList>
            <person name="Stamler R.A."/>
            <person name="Vereecke D."/>
            <person name="Zhang Y."/>
            <person name="Schilkey F."/>
            <person name="Devitt N."/>
            <person name="Randall J.J."/>
        </authorList>
    </citation>
    <scope>NUCLEOTIDE SEQUENCE [LARGE SCALE GENOMIC DNA]</scope>
    <source>
        <strain evidence="1 2">PBTS2</strain>
    </source>
</reference>